<proteinExistence type="predicted"/>
<gene>
    <name evidence="2" type="ORF">ABFV83_01160</name>
</gene>
<sequence length="148" mass="17167">MRIEHGNPYGYDVNRNLTREPLEKQKDEKESYMAAMSQQLETSGEQTKAEREKLKILLNCLEISRRIAGGDKVPPADHQYLMKHDSALYARSVMMRFPKNNPHEYKRLTQERERQSNPQDQMTNEGENFEGLKEPLIQCSGARVDVSV</sequence>
<feature type="region of interest" description="Disordered" evidence="1">
    <location>
        <begin position="1"/>
        <end position="48"/>
    </location>
</feature>
<dbReference type="AlphaFoldDB" id="A0AAU7PRS4"/>
<feature type="compositionally biased region" description="Basic and acidic residues" evidence="1">
    <location>
        <begin position="17"/>
        <end position="31"/>
    </location>
</feature>
<feature type="compositionally biased region" description="Polar residues" evidence="1">
    <location>
        <begin position="36"/>
        <end position="46"/>
    </location>
</feature>
<feature type="region of interest" description="Disordered" evidence="1">
    <location>
        <begin position="107"/>
        <end position="134"/>
    </location>
</feature>
<feature type="compositionally biased region" description="Polar residues" evidence="1">
    <location>
        <begin position="116"/>
        <end position="126"/>
    </location>
</feature>
<organism evidence="2">
    <name type="scientific">Lacrimispora sp. BS-2</name>
    <dbReference type="NCBI Taxonomy" id="3151850"/>
    <lineage>
        <taxon>Bacteria</taxon>
        <taxon>Bacillati</taxon>
        <taxon>Bacillota</taxon>
        <taxon>Clostridia</taxon>
        <taxon>Lachnospirales</taxon>
        <taxon>Lachnospiraceae</taxon>
        <taxon>Lacrimispora</taxon>
    </lineage>
</organism>
<protein>
    <submittedName>
        <fullName evidence="2">Uncharacterized protein</fullName>
    </submittedName>
</protein>
<accession>A0AAU7PRS4</accession>
<evidence type="ECO:0000313" key="2">
    <source>
        <dbReference type="EMBL" id="XBS54426.1"/>
    </source>
</evidence>
<reference evidence="2" key="1">
    <citation type="submission" date="2024-06" db="EMBL/GenBank/DDBJ databases">
        <title>Lacrimispora cavernae sp. nov., a novel anaerobe isolated from bat guano pile inside a cave.</title>
        <authorList>
            <person name="Miller S.L."/>
            <person name="Lu N."/>
            <person name="King J."/>
            <person name="Sankaranarayanan K."/>
            <person name="Lawson P.A."/>
        </authorList>
    </citation>
    <scope>NUCLEOTIDE SEQUENCE</scope>
    <source>
        <strain evidence="2">BS-2</strain>
    </source>
</reference>
<name>A0AAU7PRS4_9FIRM</name>
<evidence type="ECO:0000256" key="1">
    <source>
        <dbReference type="SAM" id="MobiDB-lite"/>
    </source>
</evidence>
<dbReference type="EMBL" id="CP157940">
    <property type="protein sequence ID" value="XBS54426.1"/>
    <property type="molecule type" value="Genomic_DNA"/>
</dbReference>
<dbReference type="RefSeq" id="WP_349947085.1">
    <property type="nucleotide sequence ID" value="NZ_CP157940.1"/>
</dbReference>